<keyword evidence="3" id="KW-1185">Reference proteome</keyword>
<dbReference type="InterPro" id="IPR016137">
    <property type="entry name" value="RGS"/>
</dbReference>
<gene>
    <name evidence="2" type="ORF">MNOR_LOCUS39359</name>
</gene>
<dbReference type="InterPro" id="IPR044926">
    <property type="entry name" value="RGS_subdomain_2"/>
</dbReference>
<organism evidence="2 3">
    <name type="scientific">Meganyctiphanes norvegica</name>
    <name type="common">Northern krill</name>
    <name type="synonym">Thysanopoda norvegica</name>
    <dbReference type="NCBI Taxonomy" id="48144"/>
    <lineage>
        <taxon>Eukaryota</taxon>
        <taxon>Metazoa</taxon>
        <taxon>Ecdysozoa</taxon>
        <taxon>Arthropoda</taxon>
        <taxon>Crustacea</taxon>
        <taxon>Multicrustacea</taxon>
        <taxon>Malacostraca</taxon>
        <taxon>Eumalacostraca</taxon>
        <taxon>Eucarida</taxon>
        <taxon>Euphausiacea</taxon>
        <taxon>Euphausiidae</taxon>
        <taxon>Meganyctiphanes</taxon>
    </lineage>
</organism>
<comment type="caution">
    <text evidence="2">The sequence shown here is derived from an EMBL/GenBank/DDBJ whole genome shotgun (WGS) entry which is preliminary data.</text>
</comment>
<evidence type="ECO:0000259" key="1">
    <source>
        <dbReference type="PROSITE" id="PS50132"/>
    </source>
</evidence>
<feature type="domain" description="RGS" evidence="1">
    <location>
        <begin position="38"/>
        <end position="153"/>
    </location>
</feature>
<protein>
    <recommendedName>
        <fullName evidence="1">RGS domain-containing protein</fullName>
    </recommendedName>
</protein>
<dbReference type="Proteomes" id="UP001497623">
    <property type="component" value="Unassembled WGS sequence"/>
</dbReference>
<evidence type="ECO:0000313" key="3">
    <source>
        <dbReference type="Proteomes" id="UP001497623"/>
    </source>
</evidence>
<dbReference type="EMBL" id="CAXKWB010101111">
    <property type="protein sequence ID" value="CAL4225072.1"/>
    <property type="molecule type" value="Genomic_DNA"/>
</dbReference>
<evidence type="ECO:0000313" key="2">
    <source>
        <dbReference type="EMBL" id="CAL4225072.1"/>
    </source>
</evidence>
<dbReference type="Gene3D" id="1.10.167.10">
    <property type="entry name" value="Regulator of G-protein Signalling 4, domain 2"/>
    <property type="match status" value="1"/>
</dbReference>
<dbReference type="InterPro" id="IPR036305">
    <property type="entry name" value="RGS_sf"/>
</dbReference>
<dbReference type="SUPFAM" id="SSF48097">
    <property type="entry name" value="Regulator of G-protein signaling, RGS"/>
    <property type="match status" value="1"/>
</dbReference>
<sequence length="153" mass="18104">MQVNLFILEVTPRDELRNLQFSKIYKMSAKNEREKWKTVSGTLNDPVGIQKFREFQKRRIAESKDKILNFLEFYEKCEDHKQLKDMNELKKSAESIFDEYLRDMAPKEIPDLGRNESSIIRNKLENTGLSLDDLKNIFTAKQEDVIQRIDDEG</sequence>
<dbReference type="AlphaFoldDB" id="A0AAV2SR91"/>
<accession>A0AAV2SR91</accession>
<name>A0AAV2SR91_MEGNR</name>
<reference evidence="2 3" key="1">
    <citation type="submission" date="2024-05" db="EMBL/GenBank/DDBJ databases">
        <authorList>
            <person name="Wallberg A."/>
        </authorList>
    </citation>
    <scope>NUCLEOTIDE SEQUENCE [LARGE SCALE GENOMIC DNA]</scope>
</reference>
<proteinExistence type="predicted"/>
<dbReference type="Pfam" id="PF00615">
    <property type="entry name" value="RGS"/>
    <property type="match status" value="1"/>
</dbReference>
<feature type="non-terminal residue" evidence="2">
    <location>
        <position position="153"/>
    </location>
</feature>
<dbReference type="PROSITE" id="PS50132">
    <property type="entry name" value="RGS"/>
    <property type="match status" value="1"/>
</dbReference>